<dbReference type="GO" id="GO:0097157">
    <property type="term" value="F:pre-mRNA intronic binding"/>
    <property type="evidence" value="ECO:0007669"/>
    <property type="project" value="TreeGrafter"/>
</dbReference>
<evidence type="ECO:0000313" key="9">
    <source>
        <dbReference type="Proteomes" id="UP000694549"/>
    </source>
</evidence>
<dbReference type="PANTHER" id="PTHR16105:SF2">
    <property type="entry name" value="RNA-BINDING PROTEIN 41"/>
    <property type="match status" value="1"/>
</dbReference>
<evidence type="ECO:0000256" key="5">
    <source>
        <dbReference type="PROSITE-ProRule" id="PRU00176"/>
    </source>
</evidence>
<dbReference type="CDD" id="cd12239">
    <property type="entry name" value="RRM2_RBM40_like"/>
    <property type="match status" value="1"/>
</dbReference>
<protein>
    <recommendedName>
        <fullName evidence="3">RNA-binding protein 41</fullName>
    </recommendedName>
    <alternativeName>
        <fullName evidence="4">RNA-binding motif protein 41</fullName>
    </alternativeName>
</protein>
<evidence type="ECO:0000313" key="8">
    <source>
        <dbReference type="Ensembl" id="ENSAZOP00000006262.1"/>
    </source>
</evidence>
<dbReference type="GO" id="GO:0005689">
    <property type="term" value="C:U12-type spliceosomal complex"/>
    <property type="evidence" value="ECO:0007669"/>
    <property type="project" value="TreeGrafter"/>
</dbReference>
<dbReference type="PANTHER" id="PTHR16105">
    <property type="entry name" value="RNA-BINDING REGION-CONTAINING PROTEIN 3"/>
    <property type="match status" value="1"/>
</dbReference>
<evidence type="ECO:0000256" key="2">
    <source>
        <dbReference type="ARBA" id="ARBA00056959"/>
    </source>
</evidence>
<feature type="domain" description="RRM" evidence="7">
    <location>
        <begin position="132"/>
        <end position="210"/>
    </location>
</feature>
<dbReference type="Ensembl" id="ENSAZOT00000006690.1">
    <property type="protein sequence ID" value="ENSAZOP00000006262.1"/>
    <property type="gene ID" value="ENSAZOG00000004043.1"/>
</dbReference>
<evidence type="ECO:0000256" key="1">
    <source>
        <dbReference type="ARBA" id="ARBA00022884"/>
    </source>
</evidence>
<accession>A0A8B9UE80</accession>
<evidence type="ECO:0000256" key="6">
    <source>
        <dbReference type="SAM" id="MobiDB-lite"/>
    </source>
</evidence>
<name>A0A8B9UE80_9AVES</name>
<evidence type="ECO:0000256" key="3">
    <source>
        <dbReference type="ARBA" id="ARBA00067964"/>
    </source>
</evidence>
<organism evidence="8 9">
    <name type="scientific">Anas zonorhyncha</name>
    <name type="common">Eastern spot-billed duck</name>
    <dbReference type="NCBI Taxonomy" id="75864"/>
    <lineage>
        <taxon>Eukaryota</taxon>
        <taxon>Metazoa</taxon>
        <taxon>Chordata</taxon>
        <taxon>Craniata</taxon>
        <taxon>Vertebrata</taxon>
        <taxon>Euteleostomi</taxon>
        <taxon>Archelosauria</taxon>
        <taxon>Archosauria</taxon>
        <taxon>Dinosauria</taxon>
        <taxon>Saurischia</taxon>
        <taxon>Theropoda</taxon>
        <taxon>Coelurosauria</taxon>
        <taxon>Aves</taxon>
        <taxon>Neognathae</taxon>
        <taxon>Galloanserae</taxon>
        <taxon>Anseriformes</taxon>
        <taxon>Anatidae</taxon>
        <taxon>Anatinae</taxon>
        <taxon>Anas</taxon>
    </lineage>
</organism>
<dbReference type="InterPro" id="IPR045164">
    <property type="entry name" value="RBM41/RNPC3"/>
</dbReference>
<dbReference type="InterPro" id="IPR012677">
    <property type="entry name" value="Nucleotide-bd_a/b_plait_sf"/>
</dbReference>
<feature type="region of interest" description="Disordered" evidence="6">
    <location>
        <begin position="214"/>
        <end position="233"/>
    </location>
</feature>
<dbReference type="Gene3D" id="3.30.70.330">
    <property type="match status" value="1"/>
</dbReference>
<evidence type="ECO:0000259" key="7">
    <source>
        <dbReference type="PROSITE" id="PS50102"/>
    </source>
</evidence>
<dbReference type="SMART" id="SM00360">
    <property type="entry name" value="RRM"/>
    <property type="match status" value="1"/>
</dbReference>
<dbReference type="GO" id="GO:0000398">
    <property type="term" value="P:mRNA splicing, via spliceosome"/>
    <property type="evidence" value="ECO:0007669"/>
    <property type="project" value="TreeGrafter"/>
</dbReference>
<dbReference type="FunFam" id="3.30.70.330:FF:000252">
    <property type="entry name" value="RNA binding motif protein 41"/>
    <property type="match status" value="1"/>
</dbReference>
<dbReference type="GO" id="GO:0030626">
    <property type="term" value="F:U12 snRNA binding"/>
    <property type="evidence" value="ECO:0007669"/>
    <property type="project" value="TreeGrafter"/>
</dbReference>
<dbReference type="InterPro" id="IPR035979">
    <property type="entry name" value="RBD_domain_sf"/>
</dbReference>
<keyword evidence="1 5" id="KW-0694">RNA-binding</keyword>
<evidence type="ECO:0000256" key="4">
    <source>
        <dbReference type="ARBA" id="ARBA00075590"/>
    </source>
</evidence>
<dbReference type="SUPFAM" id="SSF54928">
    <property type="entry name" value="RNA-binding domain, RBD"/>
    <property type="match status" value="1"/>
</dbReference>
<dbReference type="AlphaFoldDB" id="A0A8B9UE80"/>
<sequence>MFLCCGLDDTQRITDEKDPMVHLDSVYQELLSKQLPEEVQPTKSDPCLLPSPAPRHPVVEESSLPDQEEQTDQEKSPSLPATKPHQSPPRPVTIKEPVEFLSEEEICKNRLSEEELRNIPRFASYHPGEPNKVLYLKNLGPRVTMKDLVSLFARFQKEDSPLIQFRLLSGRMRGQAFITFPDIQSAQDAMLLVNGYILQGKPLVIEFGKSKGQLTEPDAAAPCPSAGETSPAK</sequence>
<dbReference type="Proteomes" id="UP000694549">
    <property type="component" value="Unplaced"/>
</dbReference>
<reference evidence="8" key="2">
    <citation type="submission" date="2025-09" db="UniProtKB">
        <authorList>
            <consortium name="Ensembl"/>
        </authorList>
    </citation>
    <scope>IDENTIFICATION</scope>
</reference>
<proteinExistence type="predicted"/>
<dbReference type="PROSITE" id="PS50102">
    <property type="entry name" value="RRM"/>
    <property type="match status" value="1"/>
</dbReference>
<dbReference type="Pfam" id="PF00076">
    <property type="entry name" value="RRM_1"/>
    <property type="match status" value="1"/>
</dbReference>
<dbReference type="InterPro" id="IPR000504">
    <property type="entry name" value="RRM_dom"/>
</dbReference>
<comment type="function">
    <text evidence="2">May bind RNA.</text>
</comment>
<feature type="region of interest" description="Disordered" evidence="6">
    <location>
        <begin position="34"/>
        <end position="92"/>
    </location>
</feature>
<keyword evidence="9" id="KW-1185">Reference proteome</keyword>
<reference evidence="8" key="1">
    <citation type="submission" date="2025-08" db="UniProtKB">
        <authorList>
            <consortium name="Ensembl"/>
        </authorList>
    </citation>
    <scope>IDENTIFICATION</scope>
</reference>